<evidence type="ECO:0000256" key="1">
    <source>
        <dbReference type="SAM" id="MobiDB-lite"/>
    </source>
</evidence>
<organism evidence="2 3">
    <name type="scientific">Saponaria officinalis</name>
    <name type="common">Common soapwort</name>
    <name type="synonym">Lychnis saponaria</name>
    <dbReference type="NCBI Taxonomy" id="3572"/>
    <lineage>
        <taxon>Eukaryota</taxon>
        <taxon>Viridiplantae</taxon>
        <taxon>Streptophyta</taxon>
        <taxon>Embryophyta</taxon>
        <taxon>Tracheophyta</taxon>
        <taxon>Spermatophyta</taxon>
        <taxon>Magnoliopsida</taxon>
        <taxon>eudicotyledons</taxon>
        <taxon>Gunneridae</taxon>
        <taxon>Pentapetalae</taxon>
        <taxon>Caryophyllales</taxon>
        <taxon>Caryophyllaceae</taxon>
        <taxon>Caryophylleae</taxon>
        <taxon>Saponaria</taxon>
    </lineage>
</organism>
<proteinExistence type="predicted"/>
<keyword evidence="3" id="KW-1185">Reference proteome</keyword>
<feature type="region of interest" description="Disordered" evidence="1">
    <location>
        <begin position="1"/>
        <end position="76"/>
    </location>
</feature>
<dbReference type="PANTHER" id="PTHR36759">
    <property type="entry name" value="DYNEIN BETA CHAIN, CILIARY PROTEIN"/>
    <property type="match status" value="1"/>
</dbReference>
<dbReference type="Proteomes" id="UP001443914">
    <property type="component" value="Unassembled WGS sequence"/>
</dbReference>
<dbReference type="PANTHER" id="PTHR36759:SF1">
    <property type="entry name" value="DYNEIN BETA CHAIN, CILIARY PROTEIN"/>
    <property type="match status" value="1"/>
</dbReference>
<gene>
    <name evidence="2" type="ORF">RND81_12G060800</name>
</gene>
<evidence type="ECO:0000313" key="2">
    <source>
        <dbReference type="EMBL" id="KAK9671877.1"/>
    </source>
</evidence>
<sequence>MGQAFRRAAGRLRSTNVDTSSSPTISRHQNSFDQSPPAVPTNSSVHIHESDSTLDVNAEGNAQRLEQKGAGEERDSDYEAMLNQMVGRISTKPGGKLEMGEAFVVRKSNRAMPKLRNTTVDTGRYEERPVAAGTLNIAQLRQILLLCQGKSDGHDGSVSLKEIAERYRLDPVMVERVVQFVSMPAEDYTRQKRPGLDD</sequence>
<name>A0AAW1H628_SAPOF</name>
<dbReference type="EMBL" id="JBDFQZ010000012">
    <property type="protein sequence ID" value="KAK9671877.1"/>
    <property type="molecule type" value="Genomic_DNA"/>
</dbReference>
<dbReference type="AlphaFoldDB" id="A0AAW1H628"/>
<evidence type="ECO:0000313" key="3">
    <source>
        <dbReference type="Proteomes" id="UP001443914"/>
    </source>
</evidence>
<feature type="compositionally biased region" description="Polar residues" evidence="1">
    <location>
        <begin position="13"/>
        <end position="45"/>
    </location>
</feature>
<comment type="caution">
    <text evidence="2">The sequence shown here is derived from an EMBL/GenBank/DDBJ whole genome shotgun (WGS) entry which is preliminary data.</text>
</comment>
<accession>A0AAW1H628</accession>
<reference evidence="2" key="1">
    <citation type="submission" date="2024-03" db="EMBL/GenBank/DDBJ databases">
        <title>WGS assembly of Saponaria officinalis var. Norfolk2.</title>
        <authorList>
            <person name="Jenkins J."/>
            <person name="Shu S."/>
            <person name="Grimwood J."/>
            <person name="Barry K."/>
            <person name="Goodstein D."/>
            <person name="Schmutz J."/>
            <person name="Leebens-Mack J."/>
            <person name="Osbourn A."/>
        </authorList>
    </citation>
    <scope>NUCLEOTIDE SEQUENCE [LARGE SCALE GENOMIC DNA]</scope>
    <source>
        <strain evidence="2">JIC</strain>
    </source>
</reference>
<protein>
    <submittedName>
        <fullName evidence="2">Uncharacterized protein</fullName>
    </submittedName>
</protein>